<sequence length="129" mass="14046">MHEYSLMQDIIQSILDRLAEEPTQAPVEEVTLELGVLDVHSEAAARTAFEVLARATPLQNAKLNLVVKPVMMECPQCKIVAPYQVDEHTHANELLPVVTCPVCHGLARLSGGQGVASIELVFAEEESSD</sequence>
<dbReference type="Gene3D" id="3.30.2320.80">
    <property type="match status" value="1"/>
</dbReference>
<reference evidence="4" key="1">
    <citation type="journal article" date="2020" name="mSystems">
        <title>Genome- and Community-Level Interaction Insights into Carbon Utilization and Element Cycling Functions of Hydrothermarchaeota in Hydrothermal Sediment.</title>
        <authorList>
            <person name="Zhou Z."/>
            <person name="Liu Y."/>
            <person name="Xu W."/>
            <person name="Pan J."/>
            <person name="Luo Z.H."/>
            <person name="Li M."/>
        </authorList>
    </citation>
    <scope>NUCLEOTIDE SEQUENCE [LARGE SCALE GENOMIC DNA]</scope>
    <source>
        <strain evidence="4">SpSt-897</strain>
    </source>
</reference>
<dbReference type="Pfam" id="PF01155">
    <property type="entry name" value="HypA"/>
    <property type="match status" value="1"/>
</dbReference>
<dbReference type="PIRSF" id="PIRSF004761">
    <property type="entry name" value="Hydrgn_mat_HypA"/>
    <property type="match status" value="1"/>
</dbReference>
<proteinExistence type="predicted"/>
<evidence type="ECO:0000256" key="3">
    <source>
        <dbReference type="ARBA" id="ARBA00022833"/>
    </source>
</evidence>
<dbReference type="GO" id="GO:0051604">
    <property type="term" value="P:protein maturation"/>
    <property type="evidence" value="ECO:0007669"/>
    <property type="project" value="InterPro"/>
</dbReference>
<dbReference type="InterPro" id="IPR000688">
    <property type="entry name" value="HypA/HybF"/>
</dbReference>
<comment type="caution">
    <text evidence="4">The sequence shown here is derived from an EMBL/GenBank/DDBJ whole genome shotgun (WGS) entry which is preliminary data.</text>
</comment>
<dbReference type="GO" id="GO:0016151">
    <property type="term" value="F:nickel cation binding"/>
    <property type="evidence" value="ECO:0007669"/>
    <property type="project" value="InterPro"/>
</dbReference>
<keyword evidence="1" id="KW-0533">Nickel</keyword>
<keyword evidence="2" id="KW-0479">Metal-binding</keyword>
<name>A0A7C3Z296_9BACT</name>
<dbReference type="PANTHER" id="PTHR34535">
    <property type="entry name" value="HYDROGENASE MATURATION FACTOR HYPA"/>
    <property type="match status" value="1"/>
</dbReference>
<keyword evidence="3" id="KW-0862">Zinc</keyword>
<accession>A0A7C3Z296</accession>
<protein>
    <submittedName>
        <fullName evidence="4">Hydrogenase maturation nickel metallochaperone HypA</fullName>
    </submittedName>
</protein>
<evidence type="ECO:0000256" key="1">
    <source>
        <dbReference type="ARBA" id="ARBA00022596"/>
    </source>
</evidence>
<organism evidence="4">
    <name type="scientific">Desulfobacca acetoxidans</name>
    <dbReference type="NCBI Taxonomy" id="60893"/>
    <lineage>
        <taxon>Bacteria</taxon>
        <taxon>Pseudomonadati</taxon>
        <taxon>Thermodesulfobacteriota</taxon>
        <taxon>Desulfobaccia</taxon>
        <taxon>Desulfobaccales</taxon>
        <taxon>Desulfobaccaceae</taxon>
        <taxon>Desulfobacca</taxon>
    </lineage>
</organism>
<dbReference type="GO" id="GO:0008270">
    <property type="term" value="F:zinc ion binding"/>
    <property type="evidence" value="ECO:0007669"/>
    <property type="project" value="TreeGrafter"/>
</dbReference>
<dbReference type="PANTHER" id="PTHR34535:SF3">
    <property type="entry name" value="HYDROGENASE MATURATION FACTOR HYPA"/>
    <property type="match status" value="1"/>
</dbReference>
<gene>
    <name evidence="4" type="ORF">ENW96_08255</name>
</gene>
<evidence type="ECO:0000256" key="2">
    <source>
        <dbReference type="ARBA" id="ARBA00022723"/>
    </source>
</evidence>
<evidence type="ECO:0000313" key="4">
    <source>
        <dbReference type="EMBL" id="HGF34365.1"/>
    </source>
</evidence>
<dbReference type="AlphaFoldDB" id="A0A7C3Z296"/>
<dbReference type="EMBL" id="DTMF01000207">
    <property type="protein sequence ID" value="HGF34365.1"/>
    <property type="molecule type" value="Genomic_DNA"/>
</dbReference>